<gene>
    <name evidence="1" type="ORF">GN330_09015</name>
</gene>
<evidence type="ECO:0000313" key="1">
    <source>
        <dbReference type="EMBL" id="MVA97387.1"/>
    </source>
</evidence>
<dbReference type="Proteomes" id="UP000463224">
    <property type="component" value="Unassembled WGS sequence"/>
</dbReference>
<dbReference type="CDD" id="cd07821">
    <property type="entry name" value="PYR_PYL_RCAR_like"/>
    <property type="match status" value="1"/>
</dbReference>
<dbReference type="RefSeq" id="WP_156712350.1">
    <property type="nucleotide sequence ID" value="NZ_WPHG01000002.1"/>
</dbReference>
<dbReference type="SUPFAM" id="SSF55961">
    <property type="entry name" value="Bet v1-like"/>
    <property type="match status" value="1"/>
</dbReference>
<dbReference type="InterPro" id="IPR023393">
    <property type="entry name" value="START-like_dom_sf"/>
</dbReference>
<reference evidence="1 2" key="1">
    <citation type="submission" date="2019-12" db="EMBL/GenBank/DDBJ databases">
        <title>Nitratireductor arenosus sp. nov., Isolated from sea sand, Jeju island, South Korea.</title>
        <authorList>
            <person name="Kim W."/>
        </authorList>
    </citation>
    <scope>NUCLEOTIDE SEQUENCE [LARGE SCALE GENOMIC DNA]</scope>
    <source>
        <strain evidence="1 2">CAU 1489</strain>
    </source>
</reference>
<evidence type="ECO:0000313" key="2">
    <source>
        <dbReference type="Proteomes" id="UP000463224"/>
    </source>
</evidence>
<keyword evidence="2" id="KW-1185">Reference proteome</keyword>
<accession>A0A844QEE2</accession>
<dbReference type="InterPro" id="IPR019587">
    <property type="entry name" value="Polyketide_cyclase/dehydratase"/>
</dbReference>
<dbReference type="PANTHER" id="PTHR39332">
    <property type="entry name" value="BLL4707 PROTEIN"/>
    <property type="match status" value="1"/>
</dbReference>
<name>A0A844QEE2_9HYPH</name>
<protein>
    <submittedName>
        <fullName evidence="1">SRPBCC family protein</fullName>
    </submittedName>
</protein>
<dbReference type="EMBL" id="WPHG01000002">
    <property type="protein sequence ID" value="MVA97387.1"/>
    <property type="molecule type" value="Genomic_DNA"/>
</dbReference>
<dbReference type="Pfam" id="PF10604">
    <property type="entry name" value="Polyketide_cyc2"/>
    <property type="match status" value="1"/>
</dbReference>
<sequence>MIKVRTSTVIDAPIEAVWALASDFNGLPAWHPAAAESHIEAGKANNEIGCVRNFALKDGSGRVRETLLAASSIDHTIIYDMVGGPLPFLDYVSVLRFEPVTDGDRTFAVWTAEFRAGDGEPDKWGPFVRDEVFLGGLKALERTVKAR</sequence>
<dbReference type="PANTHER" id="PTHR39332:SF7">
    <property type="entry name" value="SRPBCC FAMILY PROTEIN"/>
    <property type="match status" value="1"/>
</dbReference>
<dbReference type="AlphaFoldDB" id="A0A844QEE2"/>
<organism evidence="1 2">
    <name type="scientific">Nitratireductor arenosus</name>
    <dbReference type="NCBI Taxonomy" id="2682096"/>
    <lineage>
        <taxon>Bacteria</taxon>
        <taxon>Pseudomonadati</taxon>
        <taxon>Pseudomonadota</taxon>
        <taxon>Alphaproteobacteria</taxon>
        <taxon>Hyphomicrobiales</taxon>
        <taxon>Phyllobacteriaceae</taxon>
        <taxon>Nitratireductor</taxon>
    </lineage>
</organism>
<comment type="caution">
    <text evidence="1">The sequence shown here is derived from an EMBL/GenBank/DDBJ whole genome shotgun (WGS) entry which is preliminary data.</text>
</comment>
<proteinExistence type="predicted"/>
<dbReference type="Gene3D" id="3.30.530.20">
    <property type="match status" value="1"/>
</dbReference>